<sequence length="128" mass="15225">MDVDAKNRPAYLKVLHWFHVADQSRTKGPRPYVLKLPKLDDPEWAKNATPITPAQKRNLFSKLRSSETTCDDLLREMEDQGFRITKADLNRWMKLLEKQGQTEKVLEIRCFMNWKRLGLYYSRMRTPL</sequence>
<accession>A0A9W3DQU2</accession>
<evidence type="ECO:0000313" key="2">
    <source>
        <dbReference type="RefSeq" id="XP_056866137.1"/>
    </source>
</evidence>
<dbReference type="RefSeq" id="XP_056866137.1">
    <property type="nucleotide sequence ID" value="XM_057010157.1"/>
</dbReference>
<protein>
    <submittedName>
        <fullName evidence="2">Uncharacterized protein LOC130512320</fullName>
    </submittedName>
</protein>
<gene>
    <name evidence="2" type="primary">LOC130512320</name>
</gene>
<proteinExistence type="predicted"/>
<name>A0A9W3DQU2_RAPSA</name>
<dbReference type="KEGG" id="rsz:130512320"/>
<dbReference type="Proteomes" id="UP000504610">
    <property type="component" value="Chromosome 5"/>
</dbReference>
<organism evidence="1 2">
    <name type="scientific">Raphanus sativus</name>
    <name type="common">Radish</name>
    <name type="synonym">Raphanus raphanistrum var. sativus</name>
    <dbReference type="NCBI Taxonomy" id="3726"/>
    <lineage>
        <taxon>Eukaryota</taxon>
        <taxon>Viridiplantae</taxon>
        <taxon>Streptophyta</taxon>
        <taxon>Embryophyta</taxon>
        <taxon>Tracheophyta</taxon>
        <taxon>Spermatophyta</taxon>
        <taxon>Magnoliopsida</taxon>
        <taxon>eudicotyledons</taxon>
        <taxon>Gunneridae</taxon>
        <taxon>Pentapetalae</taxon>
        <taxon>rosids</taxon>
        <taxon>malvids</taxon>
        <taxon>Brassicales</taxon>
        <taxon>Brassicaceae</taxon>
        <taxon>Brassiceae</taxon>
        <taxon>Raphanus</taxon>
    </lineage>
</organism>
<dbReference type="GeneID" id="130512320"/>
<keyword evidence="1" id="KW-1185">Reference proteome</keyword>
<evidence type="ECO:0000313" key="1">
    <source>
        <dbReference type="Proteomes" id="UP000504610"/>
    </source>
</evidence>
<dbReference type="AlphaFoldDB" id="A0A9W3DQU2"/>
<reference evidence="1" key="1">
    <citation type="journal article" date="2019" name="Database">
        <title>The radish genome database (RadishGD): an integrated information resource for radish genomics.</title>
        <authorList>
            <person name="Yu H.J."/>
            <person name="Baek S."/>
            <person name="Lee Y.J."/>
            <person name="Cho A."/>
            <person name="Mun J.H."/>
        </authorList>
    </citation>
    <scope>NUCLEOTIDE SEQUENCE [LARGE SCALE GENOMIC DNA]</scope>
    <source>
        <strain evidence="1">cv. WK10039</strain>
    </source>
</reference>
<reference evidence="2" key="2">
    <citation type="submission" date="2025-08" db="UniProtKB">
        <authorList>
            <consortium name="RefSeq"/>
        </authorList>
    </citation>
    <scope>IDENTIFICATION</scope>
    <source>
        <tissue evidence="2">Leaf</tissue>
    </source>
</reference>
<dbReference type="OrthoDB" id="1084758at2759"/>